<keyword evidence="4 7" id="KW-0812">Transmembrane</keyword>
<dbReference type="GO" id="GO:0005886">
    <property type="term" value="C:plasma membrane"/>
    <property type="evidence" value="ECO:0007669"/>
    <property type="project" value="UniProtKB-SubCell"/>
</dbReference>
<accession>A0A3P1YVY0</accession>
<evidence type="ECO:0000313" key="12">
    <source>
        <dbReference type="Proteomes" id="UP000279860"/>
    </source>
</evidence>
<dbReference type="OrthoDB" id="9793581at2"/>
<dbReference type="InterPro" id="IPR003400">
    <property type="entry name" value="ExbD"/>
</dbReference>
<comment type="similarity">
    <text evidence="2 7">Belongs to the ExbD/TolR family.</text>
</comment>
<dbReference type="Gene3D" id="3.30.420.270">
    <property type="match status" value="1"/>
</dbReference>
<evidence type="ECO:0000313" key="10">
    <source>
        <dbReference type="EMBL" id="RRD74878.1"/>
    </source>
</evidence>
<dbReference type="PANTHER" id="PTHR30558:SF7">
    <property type="entry name" value="TOL-PAL SYSTEM PROTEIN TOLR"/>
    <property type="match status" value="1"/>
</dbReference>
<evidence type="ECO:0000256" key="5">
    <source>
        <dbReference type="ARBA" id="ARBA00022989"/>
    </source>
</evidence>
<dbReference type="GO" id="GO:0022857">
    <property type="term" value="F:transmembrane transporter activity"/>
    <property type="evidence" value="ECO:0007669"/>
    <property type="project" value="InterPro"/>
</dbReference>
<evidence type="ECO:0000256" key="8">
    <source>
        <dbReference type="SAM" id="Phobius"/>
    </source>
</evidence>
<sequence>MALKRRTKINAAFSMASMTDVIFLLLIFFMVTSTVVVPNAIKLTLPQAHKQTAAKPLTRVTIDAAGKYYVAAGKQRERMVAFDEITSFLQEQYAQEPDMFVALYADETVPYKEIVKVLDIANENKFKVVLATRPPSHRP</sequence>
<dbReference type="EMBL" id="RQYN01000023">
    <property type="protein sequence ID" value="RRD74878.1"/>
    <property type="molecule type" value="Genomic_DNA"/>
</dbReference>
<keyword evidence="6 8" id="KW-0472">Membrane</keyword>
<gene>
    <name evidence="9" type="ORF">EII40_05125</name>
    <name evidence="10" type="ORF">EII41_07355</name>
</gene>
<dbReference type="Proteomes" id="UP000278609">
    <property type="component" value="Unassembled WGS sequence"/>
</dbReference>
<keyword evidence="3" id="KW-1003">Cell membrane</keyword>
<evidence type="ECO:0000256" key="6">
    <source>
        <dbReference type="ARBA" id="ARBA00023136"/>
    </source>
</evidence>
<organism evidence="10 12">
    <name type="scientific">Tannerella forsythia</name>
    <name type="common">Bacteroides forsythus</name>
    <dbReference type="NCBI Taxonomy" id="28112"/>
    <lineage>
        <taxon>Bacteria</taxon>
        <taxon>Pseudomonadati</taxon>
        <taxon>Bacteroidota</taxon>
        <taxon>Bacteroidia</taxon>
        <taxon>Bacteroidales</taxon>
        <taxon>Tannerellaceae</taxon>
        <taxon>Tannerella</taxon>
    </lineage>
</organism>
<evidence type="ECO:0000313" key="9">
    <source>
        <dbReference type="EMBL" id="RRD62048.1"/>
    </source>
</evidence>
<keyword evidence="7" id="KW-0653">Protein transport</keyword>
<keyword evidence="7" id="KW-0813">Transport</keyword>
<proteinExistence type="inferred from homology"/>
<evidence type="ECO:0000256" key="7">
    <source>
        <dbReference type="RuleBase" id="RU003879"/>
    </source>
</evidence>
<evidence type="ECO:0000256" key="1">
    <source>
        <dbReference type="ARBA" id="ARBA00004162"/>
    </source>
</evidence>
<dbReference type="Proteomes" id="UP000279860">
    <property type="component" value="Unassembled WGS sequence"/>
</dbReference>
<protein>
    <submittedName>
        <fullName evidence="10">Biopolymer transporter ExbD</fullName>
    </submittedName>
</protein>
<dbReference type="PANTHER" id="PTHR30558">
    <property type="entry name" value="EXBD MEMBRANE COMPONENT OF PMF-DRIVEN MACROMOLECULE IMPORT SYSTEM"/>
    <property type="match status" value="1"/>
</dbReference>
<keyword evidence="5 8" id="KW-1133">Transmembrane helix</keyword>
<evidence type="ECO:0000256" key="2">
    <source>
        <dbReference type="ARBA" id="ARBA00005811"/>
    </source>
</evidence>
<comment type="subcellular location">
    <subcellularLocation>
        <location evidence="1">Cell membrane</location>
        <topology evidence="1">Single-pass membrane protein</topology>
    </subcellularLocation>
    <subcellularLocation>
        <location evidence="7">Cell membrane</location>
        <topology evidence="7">Single-pass type II membrane protein</topology>
    </subcellularLocation>
</comment>
<feature type="transmembrane region" description="Helical" evidence="8">
    <location>
        <begin position="21"/>
        <end position="41"/>
    </location>
</feature>
<dbReference type="Pfam" id="PF02472">
    <property type="entry name" value="ExbD"/>
    <property type="match status" value="1"/>
</dbReference>
<comment type="caution">
    <text evidence="10">The sequence shown here is derived from an EMBL/GenBank/DDBJ whole genome shotgun (WGS) entry which is preliminary data.</text>
</comment>
<dbReference type="EMBL" id="RQYS01000018">
    <property type="protein sequence ID" value="RRD62048.1"/>
    <property type="molecule type" value="Genomic_DNA"/>
</dbReference>
<dbReference type="RefSeq" id="WP_124751205.1">
    <property type="nucleotide sequence ID" value="NZ_RQYN01000023.1"/>
</dbReference>
<reference evidence="11 12" key="1">
    <citation type="submission" date="2018-11" db="EMBL/GenBank/DDBJ databases">
        <title>Genomes From Bacteria Associated with the Canine Oral Cavity: a Test Case for Automated Genome-Based Taxonomic Assignment.</title>
        <authorList>
            <person name="Coil D.A."/>
            <person name="Jospin G."/>
            <person name="Darling A.E."/>
            <person name="Wallis C."/>
            <person name="Davis I.J."/>
            <person name="Harris S."/>
            <person name="Eisen J.A."/>
            <person name="Holcombe L.J."/>
            <person name="O'Flynn C."/>
        </authorList>
    </citation>
    <scope>NUCLEOTIDE SEQUENCE [LARGE SCALE GENOMIC DNA]</scope>
    <source>
        <strain evidence="10 12">OH1426_COT-023</strain>
        <strain evidence="9 11">OH2617_COT-023</strain>
    </source>
</reference>
<evidence type="ECO:0000256" key="4">
    <source>
        <dbReference type="ARBA" id="ARBA00022692"/>
    </source>
</evidence>
<dbReference type="AlphaFoldDB" id="A0A3P1YVY0"/>
<name>A0A3P1YVY0_TANFO</name>
<dbReference type="GO" id="GO:0015031">
    <property type="term" value="P:protein transport"/>
    <property type="evidence" value="ECO:0007669"/>
    <property type="project" value="UniProtKB-KW"/>
</dbReference>
<evidence type="ECO:0000256" key="3">
    <source>
        <dbReference type="ARBA" id="ARBA00022475"/>
    </source>
</evidence>
<evidence type="ECO:0000313" key="11">
    <source>
        <dbReference type="Proteomes" id="UP000278609"/>
    </source>
</evidence>